<keyword evidence="3" id="KW-0238">DNA-binding</keyword>
<gene>
    <name evidence="6" type="primary">degA_2</name>
    <name evidence="6" type="ORF">SMSP2_00763</name>
</gene>
<keyword evidence="7" id="KW-1185">Reference proteome</keyword>
<evidence type="ECO:0000256" key="1">
    <source>
        <dbReference type="ARBA" id="ARBA00022491"/>
    </source>
</evidence>
<keyword evidence="1" id="KW-0678">Repressor</keyword>
<name>A0A1Q2MCJ7_9BACT</name>
<evidence type="ECO:0000256" key="4">
    <source>
        <dbReference type="ARBA" id="ARBA00023163"/>
    </source>
</evidence>
<dbReference type="GO" id="GO:0000976">
    <property type="term" value="F:transcription cis-regulatory region binding"/>
    <property type="evidence" value="ECO:0007669"/>
    <property type="project" value="TreeGrafter"/>
</dbReference>
<dbReference type="AlphaFoldDB" id="A0A1Q2MCJ7"/>
<dbReference type="SUPFAM" id="SSF53822">
    <property type="entry name" value="Periplasmic binding protein-like I"/>
    <property type="match status" value="1"/>
</dbReference>
<dbReference type="InterPro" id="IPR036390">
    <property type="entry name" value="WH_DNA-bd_sf"/>
</dbReference>
<dbReference type="GO" id="GO:0003700">
    <property type="term" value="F:DNA-binding transcription factor activity"/>
    <property type="evidence" value="ECO:0007669"/>
    <property type="project" value="InterPro"/>
</dbReference>
<sequence length="381" mass="42736">MNNLLDNIAIDKGKDKKVSIFRQIERQIRLKMIMGELNTGDKLPTVSDMVNSFKVDYRTANEALKVLENKGLIHIPKGRGKKPTVLSNGDLNSHKDLRVSVSYIRWNIDPMGMQIASGMNEFARNSLKCVDLRIVDAHGDIDSYFNLLLNSTSNGIITGAYDTPDFRNVVSQLLENNKKLLFIDRMLSDLSVNCISIDHIDGAYHATKHLLMEHKMPVYYLGCDVFNGASASEDRFYGWKTAMIECGFSDLGQYVLSESADNYKTINQVNIAYERALQLFKEQRNKQFSLFAINDFVAKEVYAAADAAGLRIGKDVFVVGFGDYPFCEQLPVALTSVKQFNKIVGHEAIKLLVQSALFGSSGYVYYKIPSELVIRESSVCS</sequence>
<feature type="domain" description="HTH gntR-type" evidence="5">
    <location>
        <begin position="18"/>
        <end position="86"/>
    </location>
</feature>
<dbReference type="InterPro" id="IPR036388">
    <property type="entry name" value="WH-like_DNA-bd_sf"/>
</dbReference>
<dbReference type="PANTHER" id="PTHR30146">
    <property type="entry name" value="LACI-RELATED TRANSCRIPTIONAL REPRESSOR"/>
    <property type="match status" value="1"/>
</dbReference>
<evidence type="ECO:0000256" key="3">
    <source>
        <dbReference type="ARBA" id="ARBA00023125"/>
    </source>
</evidence>
<dbReference type="Gene3D" id="3.40.50.2300">
    <property type="match status" value="2"/>
</dbReference>
<dbReference type="InterPro" id="IPR028082">
    <property type="entry name" value="Peripla_BP_I"/>
</dbReference>
<evidence type="ECO:0000256" key="2">
    <source>
        <dbReference type="ARBA" id="ARBA00023015"/>
    </source>
</evidence>
<dbReference type="InterPro" id="IPR000524">
    <property type="entry name" value="Tscrpt_reg_HTH_GntR"/>
</dbReference>
<dbReference type="Gene3D" id="1.10.10.10">
    <property type="entry name" value="Winged helix-like DNA-binding domain superfamily/Winged helix DNA-binding domain"/>
    <property type="match status" value="1"/>
</dbReference>
<dbReference type="PROSITE" id="PS50949">
    <property type="entry name" value="HTH_GNTR"/>
    <property type="match status" value="1"/>
</dbReference>
<dbReference type="Proteomes" id="UP000188181">
    <property type="component" value="Chromosome"/>
</dbReference>
<proteinExistence type="predicted"/>
<dbReference type="Pfam" id="PF00392">
    <property type="entry name" value="GntR"/>
    <property type="match status" value="1"/>
</dbReference>
<dbReference type="SMART" id="SM00345">
    <property type="entry name" value="HTH_GNTR"/>
    <property type="match status" value="1"/>
</dbReference>
<dbReference type="EMBL" id="CP019646">
    <property type="protein sequence ID" value="AQQ70415.1"/>
    <property type="molecule type" value="Genomic_DNA"/>
</dbReference>
<dbReference type="CDD" id="cd06267">
    <property type="entry name" value="PBP1_LacI_sugar_binding-like"/>
    <property type="match status" value="1"/>
</dbReference>
<dbReference type="InterPro" id="IPR046335">
    <property type="entry name" value="LacI/GalR-like_sensor"/>
</dbReference>
<keyword evidence="4" id="KW-0804">Transcription</keyword>
<dbReference type="OrthoDB" id="250606at2"/>
<dbReference type="KEGG" id="pbas:SMSP2_00763"/>
<accession>A0A1Q2MCJ7</accession>
<organism evidence="6 7">
    <name type="scientific">Limihaloglobus sulfuriphilus</name>
    <dbReference type="NCBI Taxonomy" id="1851148"/>
    <lineage>
        <taxon>Bacteria</taxon>
        <taxon>Pseudomonadati</taxon>
        <taxon>Planctomycetota</taxon>
        <taxon>Phycisphaerae</taxon>
        <taxon>Sedimentisphaerales</taxon>
        <taxon>Sedimentisphaeraceae</taxon>
        <taxon>Limihaloglobus</taxon>
    </lineage>
</organism>
<evidence type="ECO:0000313" key="7">
    <source>
        <dbReference type="Proteomes" id="UP000188181"/>
    </source>
</evidence>
<keyword evidence="2" id="KW-0805">Transcription regulation</keyword>
<dbReference type="RefSeq" id="WP_146682681.1">
    <property type="nucleotide sequence ID" value="NZ_CP019646.1"/>
</dbReference>
<reference evidence="7" key="1">
    <citation type="submission" date="2017-02" db="EMBL/GenBank/DDBJ databases">
        <title>Comparative genomics and description of representatives of a novel lineage of planctomycetes thriving in anoxic sediments.</title>
        <authorList>
            <person name="Spring S."/>
            <person name="Bunk B."/>
            <person name="Sproer C."/>
        </authorList>
    </citation>
    <scope>NUCLEOTIDE SEQUENCE [LARGE SCALE GENOMIC DNA]</scope>
    <source>
        <strain evidence="7">SM-Chi-D1</strain>
    </source>
</reference>
<evidence type="ECO:0000313" key="6">
    <source>
        <dbReference type="EMBL" id="AQQ70415.1"/>
    </source>
</evidence>
<dbReference type="PANTHER" id="PTHR30146:SF148">
    <property type="entry name" value="HTH-TYPE TRANSCRIPTIONAL REPRESSOR PURR-RELATED"/>
    <property type="match status" value="1"/>
</dbReference>
<evidence type="ECO:0000259" key="5">
    <source>
        <dbReference type="PROSITE" id="PS50949"/>
    </source>
</evidence>
<dbReference type="SUPFAM" id="SSF46785">
    <property type="entry name" value="Winged helix' DNA-binding domain"/>
    <property type="match status" value="1"/>
</dbReference>
<protein>
    <submittedName>
        <fullName evidence="6">Degradation activator</fullName>
    </submittedName>
</protein>
<dbReference type="Pfam" id="PF13377">
    <property type="entry name" value="Peripla_BP_3"/>
    <property type="match status" value="1"/>
</dbReference>
<dbReference type="STRING" id="1851148.SMSP2_00763"/>